<name>A0A9D4QE91_RHISA</name>
<dbReference type="SMART" id="SM00404">
    <property type="entry name" value="PTPc_motif"/>
    <property type="match status" value="1"/>
</dbReference>
<dbReference type="Proteomes" id="UP000821837">
    <property type="component" value="Chromosome 10"/>
</dbReference>
<dbReference type="VEuPathDB" id="VectorBase:RSAN_058350"/>
<proteinExistence type="predicted"/>
<comment type="caution">
    <text evidence="4">The sequence shown here is derived from an EMBL/GenBank/DDBJ whole genome shotgun (WGS) entry which is preliminary data.</text>
</comment>
<keyword evidence="5" id="KW-1185">Reference proteome</keyword>
<evidence type="ECO:0008006" key="6">
    <source>
        <dbReference type="Google" id="ProtNLM"/>
    </source>
</evidence>
<dbReference type="InterPro" id="IPR029021">
    <property type="entry name" value="Prot-tyrosine_phosphatase-like"/>
</dbReference>
<feature type="domain" description="Tyrosine specific protein phosphatases" evidence="3">
    <location>
        <begin position="25"/>
        <end position="92"/>
    </location>
</feature>
<dbReference type="PROSITE" id="PS50055">
    <property type="entry name" value="TYR_PHOSPHATASE_PTP"/>
    <property type="match status" value="1"/>
</dbReference>
<dbReference type="InterPro" id="IPR050561">
    <property type="entry name" value="PTP"/>
</dbReference>
<dbReference type="PROSITE" id="PS00383">
    <property type="entry name" value="TYR_PHOSPHATASE_1"/>
    <property type="match status" value="1"/>
</dbReference>
<feature type="region of interest" description="Disordered" evidence="1">
    <location>
        <begin position="511"/>
        <end position="537"/>
    </location>
</feature>
<sequence length="554" mass="60770">MTNPVDCAVFFYNFGWRDYGTPSSLALLDMVKVMSFALTEGKVAVHCHAGLGRTGVLVASYLVFALRCRPNDAVRFVRLKRRGSVQTQSQIDCVQKFAQFVLPLLVVYPIVPTKATDFTLIQYLAKQRKVMHGTEARHLRYIPKILYVLCERLLRLSQSKGTLGTSSVKSSSSSSISSRSSTTAGSTSSTGSTVRCPSFELTELDPFWNYFLSSSVSHDRWRPTALSERGDSAATSGSSVTTSVEDILSPSPDDDDDEDEEPSDTDAVLDSLLIAGLAGLFASTPNSPEFSSYEDEEFEASEAGGSSQDDETLTENACFKELSSQKELRARREDEAACSSVALSPSDIASALLLEHKLLGAVYLARLRKYQRELNTRGAAWDKVNVEEDPVILAGLLWYWLDELKEPVLSKQDLTAVVVRPTNPVAVLQKLNKATRFTTEYLVRFVARLNLPTPTERRNVIRRLTSALCHQTLSIDGIQRPAVAGWAKMRQGTAARATEFMEVLHDAVSADAAPSVSQRDGTQKHNGTALTNGASTSRDKNFRGINIMASAIAR</sequence>
<evidence type="ECO:0000256" key="1">
    <source>
        <dbReference type="SAM" id="MobiDB-lite"/>
    </source>
</evidence>
<evidence type="ECO:0000259" key="3">
    <source>
        <dbReference type="PROSITE" id="PS50056"/>
    </source>
</evidence>
<feature type="domain" description="Tyrosine-protein phosphatase" evidence="2">
    <location>
        <begin position="11"/>
        <end position="110"/>
    </location>
</feature>
<feature type="region of interest" description="Disordered" evidence="1">
    <location>
        <begin position="286"/>
        <end position="312"/>
    </location>
</feature>
<gene>
    <name evidence="4" type="ORF">HPB52_009350</name>
</gene>
<dbReference type="AlphaFoldDB" id="A0A9D4QE91"/>
<feature type="compositionally biased region" description="Low complexity" evidence="1">
    <location>
        <begin position="162"/>
        <end position="193"/>
    </location>
</feature>
<dbReference type="InterPro" id="IPR016130">
    <property type="entry name" value="Tyr_Pase_AS"/>
</dbReference>
<evidence type="ECO:0000313" key="4">
    <source>
        <dbReference type="EMBL" id="KAH7976154.1"/>
    </source>
</evidence>
<protein>
    <recommendedName>
        <fullName evidence="6">Protein tyrosine phosphatase domain-containing protein 1</fullName>
    </recommendedName>
</protein>
<organism evidence="4 5">
    <name type="scientific">Rhipicephalus sanguineus</name>
    <name type="common">Brown dog tick</name>
    <name type="synonym">Ixodes sanguineus</name>
    <dbReference type="NCBI Taxonomy" id="34632"/>
    <lineage>
        <taxon>Eukaryota</taxon>
        <taxon>Metazoa</taxon>
        <taxon>Ecdysozoa</taxon>
        <taxon>Arthropoda</taxon>
        <taxon>Chelicerata</taxon>
        <taxon>Arachnida</taxon>
        <taxon>Acari</taxon>
        <taxon>Parasitiformes</taxon>
        <taxon>Ixodida</taxon>
        <taxon>Ixodoidea</taxon>
        <taxon>Ixodidae</taxon>
        <taxon>Rhipicephalinae</taxon>
        <taxon>Rhipicephalus</taxon>
        <taxon>Rhipicephalus</taxon>
    </lineage>
</organism>
<evidence type="ECO:0000313" key="5">
    <source>
        <dbReference type="Proteomes" id="UP000821837"/>
    </source>
</evidence>
<dbReference type="FunFam" id="3.90.190.10:FF:000157">
    <property type="entry name" value="Protein-tyrosine phosphatase"/>
    <property type="match status" value="1"/>
</dbReference>
<dbReference type="PRINTS" id="PR00700">
    <property type="entry name" value="PRTYPHPHTASE"/>
</dbReference>
<accession>A0A9D4QE91</accession>
<feature type="region of interest" description="Disordered" evidence="1">
    <location>
        <begin position="227"/>
        <end position="265"/>
    </location>
</feature>
<dbReference type="Gene3D" id="3.90.190.10">
    <property type="entry name" value="Protein tyrosine phosphatase superfamily"/>
    <property type="match status" value="1"/>
</dbReference>
<dbReference type="GO" id="GO:0048666">
    <property type="term" value="P:neuron development"/>
    <property type="evidence" value="ECO:0007669"/>
    <property type="project" value="UniProtKB-ARBA"/>
</dbReference>
<evidence type="ECO:0000259" key="2">
    <source>
        <dbReference type="PROSITE" id="PS50055"/>
    </source>
</evidence>
<dbReference type="GO" id="GO:0004725">
    <property type="term" value="F:protein tyrosine phosphatase activity"/>
    <property type="evidence" value="ECO:0007669"/>
    <property type="project" value="InterPro"/>
</dbReference>
<reference evidence="4" key="1">
    <citation type="journal article" date="2020" name="Cell">
        <title>Large-Scale Comparative Analyses of Tick Genomes Elucidate Their Genetic Diversity and Vector Capacities.</title>
        <authorList>
            <consortium name="Tick Genome and Microbiome Consortium (TIGMIC)"/>
            <person name="Jia N."/>
            <person name="Wang J."/>
            <person name="Shi W."/>
            <person name="Du L."/>
            <person name="Sun Y."/>
            <person name="Zhan W."/>
            <person name="Jiang J.F."/>
            <person name="Wang Q."/>
            <person name="Zhang B."/>
            <person name="Ji P."/>
            <person name="Bell-Sakyi L."/>
            <person name="Cui X.M."/>
            <person name="Yuan T.T."/>
            <person name="Jiang B.G."/>
            <person name="Yang W.F."/>
            <person name="Lam T.T."/>
            <person name="Chang Q.C."/>
            <person name="Ding S.J."/>
            <person name="Wang X.J."/>
            <person name="Zhu J.G."/>
            <person name="Ruan X.D."/>
            <person name="Zhao L."/>
            <person name="Wei J.T."/>
            <person name="Ye R.Z."/>
            <person name="Que T.C."/>
            <person name="Du C.H."/>
            <person name="Zhou Y.H."/>
            <person name="Cheng J.X."/>
            <person name="Dai P.F."/>
            <person name="Guo W.B."/>
            <person name="Han X.H."/>
            <person name="Huang E.J."/>
            <person name="Li L.F."/>
            <person name="Wei W."/>
            <person name="Gao Y.C."/>
            <person name="Liu J.Z."/>
            <person name="Shao H.Z."/>
            <person name="Wang X."/>
            <person name="Wang C.C."/>
            <person name="Yang T.C."/>
            <person name="Huo Q.B."/>
            <person name="Li W."/>
            <person name="Chen H.Y."/>
            <person name="Chen S.E."/>
            <person name="Zhou L.G."/>
            <person name="Ni X.B."/>
            <person name="Tian J.H."/>
            <person name="Sheng Y."/>
            <person name="Liu T."/>
            <person name="Pan Y.S."/>
            <person name="Xia L.Y."/>
            <person name="Li J."/>
            <person name="Zhao F."/>
            <person name="Cao W.C."/>
        </authorList>
    </citation>
    <scope>NUCLEOTIDE SEQUENCE</scope>
    <source>
        <strain evidence="4">Rsan-2018</strain>
    </source>
</reference>
<dbReference type="PROSITE" id="PS50056">
    <property type="entry name" value="TYR_PHOSPHATASE_2"/>
    <property type="match status" value="1"/>
</dbReference>
<feature type="region of interest" description="Disordered" evidence="1">
    <location>
        <begin position="162"/>
        <end position="194"/>
    </location>
</feature>
<dbReference type="SUPFAM" id="SSF52799">
    <property type="entry name" value="(Phosphotyrosine protein) phosphatases II"/>
    <property type="match status" value="1"/>
</dbReference>
<dbReference type="PANTHER" id="PTHR23339">
    <property type="entry name" value="TYROSINE SPECIFIC PROTEIN PHOSPHATASE AND DUAL SPECIFICITY PROTEIN PHOSPHATASE"/>
    <property type="match status" value="1"/>
</dbReference>
<dbReference type="InterPro" id="IPR008936">
    <property type="entry name" value="Rho_GTPase_activation_prot"/>
</dbReference>
<dbReference type="EMBL" id="JABSTV010001246">
    <property type="protein sequence ID" value="KAH7976154.1"/>
    <property type="molecule type" value="Genomic_DNA"/>
</dbReference>
<dbReference type="Gene3D" id="1.10.555.10">
    <property type="entry name" value="Rho GTPase activation protein"/>
    <property type="match status" value="1"/>
</dbReference>
<feature type="compositionally biased region" description="Acidic residues" evidence="1">
    <location>
        <begin position="252"/>
        <end position="264"/>
    </location>
</feature>
<dbReference type="InterPro" id="IPR000387">
    <property type="entry name" value="Tyr_Pase_dom"/>
</dbReference>
<reference evidence="4" key="2">
    <citation type="submission" date="2021-09" db="EMBL/GenBank/DDBJ databases">
        <authorList>
            <person name="Jia N."/>
            <person name="Wang J."/>
            <person name="Shi W."/>
            <person name="Du L."/>
            <person name="Sun Y."/>
            <person name="Zhan W."/>
            <person name="Jiang J."/>
            <person name="Wang Q."/>
            <person name="Zhang B."/>
            <person name="Ji P."/>
            <person name="Sakyi L.B."/>
            <person name="Cui X."/>
            <person name="Yuan T."/>
            <person name="Jiang B."/>
            <person name="Yang W."/>
            <person name="Lam T.T.-Y."/>
            <person name="Chang Q."/>
            <person name="Ding S."/>
            <person name="Wang X."/>
            <person name="Zhu J."/>
            <person name="Ruan X."/>
            <person name="Zhao L."/>
            <person name="Wei J."/>
            <person name="Que T."/>
            <person name="Du C."/>
            <person name="Cheng J."/>
            <person name="Dai P."/>
            <person name="Han X."/>
            <person name="Huang E."/>
            <person name="Gao Y."/>
            <person name="Liu J."/>
            <person name="Shao H."/>
            <person name="Ye R."/>
            <person name="Li L."/>
            <person name="Wei W."/>
            <person name="Wang X."/>
            <person name="Wang C."/>
            <person name="Huo Q."/>
            <person name="Li W."/>
            <person name="Guo W."/>
            <person name="Chen H."/>
            <person name="Chen S."/>
            <person name="Zhou L."/>
            <person name="Zhou L."/>
            <person name="Ni X."/>
            <person name="Tian J."/>
            <person name="Zhou Y."/>
            <person name="Sheng Y."/>
            <person name="Liu T."/>
            <person name="Pan Y."/>
            <person name="Xia L."/>
            <person name="Li J."/>
            <person name="Zhao F."/>
            <person name="Cao W."/>
        </authorList>
    </citation>
    <scope>NUCLEOTIDE SEQUENCE</scope>
    <source>
        <strain evidence="4">Rsan-2018</strain>
        <tissue evidence="4">Larvae</tissue>
    </source>
</reference>
<dbReference type="InterPro" id="IPR000242">
    <property type="entry name" value="PTP_cat"/>
</dbReference>
<feature type="compositionally biased region" description="Low complexity" evidence="1">
    <location>
        <begin position="232"/>
        <end position="244"/>
    </location>
</feature>
<dbReference type="InterPro" id="IPR003595">
    <property type="entry name" value="Tyr_Pase_cat"/>
</dbReference>
<feature type="compositionally biased region" description="Polar residues" evidence="1">
    <location>
        <begin position="518"/>
        <end position="536"/>
    </location>
</feature>
<dbReference type="Pfam" id="PF00102">
    <property type="entry name" value="Y_phosphatase"/>
    <property type="match status" value="1"/>
</dbReference>